<reference evidence="8 9" key="1">
    <citation type="journal article" date="2019" name="Sci. Rep.">
        <title>Colletotrichum shisoi sp. nov., an anthracnose pathogen of Perilla frutescens in Japan: molecular phylogenetic, morphological and genomic evidence.</title>
        <authorList>
            <person name="Gan P."/>
            <person name="Tsushima A."/>
            <person name="Hiroyama R."/>
            <person name="Narusaka M."/>
            <person name="Takano Y."/>
            <person name="Narusaka Y."/>
            <person name="Kawaradani M."/>
            <person name="Damm U."/>
            <person name="Shirasu K."/>
        </authorList>
    </citation>
    <scope>NUCLEOTIDE SEQUENCE [LARGE SCALE GENOMIC DNA]</scope>
    <source>
        <strain evidence="8 9">PG-2018a</strain>
    </source>
</reference>
<dbReference type="Pfam" id="PF13664">
    <property type="entry name" value="DUF4149"/>
    <property type="match status" value="1"/>
</dbReference>
<keyword evidence="9" id="KW-1185">Reference proteome</keyword>
<gene>
    <name evidence="8" type="ORF">CSHISOI_07573</name>
</gene>
<keyword evidence="3 6" id="KW-1133">Transmembrane helix</keyword>
<feature type="transmembrane region" description="Helical" evidence="6">
    <location>
        <begin position="12"/>
        <end position="33"/>
    </location>
</feature>
<feature type="transmembrane region" description="Helical" evidence="6">
    <location>
        <begin position="164"/>
        <end position="184"/>
    </location>
</feature>
<feature type="compositionally biased region" description="Pro residues" evidence="5">
    <location>
        <begin position="129"/>
        <end position="138"/>
    </location>
</feature>
<evidence type="ECO:0000256" key="1">
    <source>
        <dbReference type="ARBA" id="ARBA00004370"/>
    </source>
</evidence>
<evidence type="ECO:0000256" key="6">
    <source>
        <dbReference type="SAM" id="Phobius"/>
    </source>
</evidence>
<comment type="subcellular location">
    <subcellularLocation>
        <location evidence="1">Membrane</location>
    </subcellularLocation>
</comment>
<comment type="caution">
    <text evidence="8">The sequence shown here is derived from an EMBL/GenBank/DDBJ whole genome shotgun (WGS) entry which is preliminary data.</text>
</comment>
<dbReference type="AlphaFoldDB" id="A0A5Q4BN46"/>
<keyword evidence="4 6" id="KW-0472">Membrane</keyword>
<dbReference type="InterPro" id="IPR053009">
    <property type="entry name" value="Xanthocillin_Biosynth-Assoc"/>
</dbReference>
<dbReference type="PANTHER" id="PTHR23241">
    <property type="entry name" value="LATE EMBRYOGENESIS ABUNDANT PLANTS LEA-RELATED"/>
    <property type="match status" value="1"/>
</dbReference>
<evidence type="ECO:0000313" key="9">
    <source>
        <dbReference type="Proteomes" id="UP000326340"/>
    </source>
</evidence>
<evidence type="ECO:0000256" key="5">
    <source>
        <dbReference type="SAM" id="MobiDB-lite"/>
    </source>
</evidence>
<evidence type="ECO:0000256" key="3">
    <source>
        <dbReference type="ARBA" id="ARBA00022989"/>
    </source>
</evidence>
<accession>A0A5Q4BN46</accession>
<dbReference type="PANTHER" id="PTHR23241:SF102">
    <property type="entry name" value="LD23009P"/>
    <property type="match status" value="1"/>
</dbReference>
<dbReference type="Proteomes" id="UP000326340">
    <property type="component" value="Unassembled WGS sequence"/>
</dbReference>
<name>A0A5Q4BN46_9PEZI</name>
<protein>
    <submittedName>
        <fullName evidence="8">Putative mitochondrial outer membrane protein</fullName>
    </submittedName>
</protein>
<evidence type="ECO:0000259" key="7">
    <source>
        <dbReference type="Pfam" id="PF13664"/>
    </source>
</evidence>
<feature type="transmembrane region" description="Helical" evidence="6">
    <location>
        <begin position="88"/>
        <end position="106"/>
    </location>
</feature>
<dbReference type="OrthoDB" id="1641132at2759"/>
<feature type="region of interest" description="Disordered" evidence="5">
    <location>
        <begin position="123"/>
        <end position="153"/>
    </location>
</feature>
<keyword evidence="2 6" id="KW-0812">Transmembrane</keyword>
<dbReference type="InterPro" id="IPR025423">
    <property type="entry name" value="TMEM205-like"/>
</dbReference>
<dbReference type="EMBL" id="PUHP01000814">
    <property type="protein sequence ID" value="TQN67894.1"/>
    <property type="molecule type" value="Genomic_DNA"/>
</dbReference>
<sequence length="195" mass="21660">MAISLPAVLTTLAPYHLLSYATLLGSSLFQTFVNTKICYTELPRSAFTTLQKRLFPVYFRCQAILLVLAAATLPPHGPASLLRDRRDWIPFAAIGLATMANLFTYGPRTRQAMIDRAHQGERIPAVPSKSPPSPPPLLPGFDRPDGGEEPSPDMRAVKRRFSMNHAMSIHLNLIGLIGMVWYGVRLASRLNFEMD</sequence>
<evidence type="ECO:0000256" key="2">
    <source>
        <dbReference type="ARBA" id="ARBA00022692"/>
    </source>
</evidence>
<feature type="transmembrane region" description="Helical" evidence="6">
    <location>
        <begin position="54"/>
        <end position="73"/>
    </location>
</feature>
<dbReference type="GO" id="GO:0016020">
    <property type="term" value="C:membrane"/>
    <property type="evidence" value="ECO:0007669"/>
    <property type="project" value="UniProtKB-SubCell"/>
</dbReference>
<feature type="domain" description="TMEM205-like" evidence="7">
    <location>
        <begin position="18"/>
        <end position="118"/>
    </location>
</feature>
<organism evidence="8 9">
    <name type="scientific">Colletotrichum shisoi</name>
    <dbReference type="NCBI Taxonomy" id="2078593"/>
    <lineage>
        <taxon>Eukaryota</taxon>
        <taxon>Fungi</taxon>
        <taxon>Dikarya</taxon>
        <taxon>Ascomycota</taxon>
        <taxon>Pezizomycotina</taxon>
        <taxon>Sordariomycetes</taxon>
        <taxon>Hypocreomycetidae</taxon>
        <taxon>Glomerellales</taxon>
        <taxon>Glomerellaceae</taxon>
        <taxon>Colletotrichum</taxon>
        <taxon>Colletotrichum destructivum species complex</taxon>
    </lineage>
</organism>
<evidence type="ECO:0000313" key="8">
    <source>
        <dbReference type="EMBL" id="TQN67894.1"/>
    </source>
</evidence>
<evidence type="ECO:0000256" key="4">
    <source>
        <dbReference type="ARBA" id="ARBA00023136"/>
    </source>
</evidence>
<proteinExistence type="predicted"/>